<accession>A0A9W4D2D2</accession>
<reference evidence="2" key="1">
    <citation type="submission" date="2020-10" db="EMBL/GenBank/DDBJ databases">
        <authorList>
            <person name="Muller C M."/>
        </authorList>
    </citation>
    <scope>NUCLEOTIDE SEQUENCE</scope>
    <source>
        <strain evidence="2">THUN-12</strain>
    </source>
</reference>
<comment type="caution">
    <text evidence="2">The sequence shown here is derived from an EMBL/GenBank/DDBJ whole genome shotgun (WGS) entry which is preliminary data.</text>
</comment>
<organism evidence="2 3">
    <name type="scientific">Blumeria graminis f. sp. triticale</name>
    <dbReference type="NCBI Taxonomy" id="1689686"/>
    <lineage>
        <taxon>Eukaryota</taxon>
        <taxon>Fungi</taxon>
        <taxon>Dikarya</taxon>
        <taxon>Ascomycota</taxon>
        <taxon>Pezizomycotina</taxon>
        <taxon>Leotiomycetes</taxon>
        <taxon>Erysiphales</taxon>
        <taxon>Erysiphaceae</taxon>
        <taxon>Blumeria</taxon>
    </lineage>
</organism>
<evidence type="ECO:0000256" key="1">
    <source>
        <dbReference type="SAM" id="SignalP"/>
    </source>
</evidence>
<proteinExistence type="predicted"/>
<feature type="chain" id="PRO_5040952653" evidence="1">
    <location>
        <begin position="22"/>
        <end position="119"/>
    </location>
</feature>
<dbReference type="EMBL" id="CAJHIT010000004">
    <property type="protein sequence ID" value="CAD6500672.1"/>
    <property type="molecule type" value="Genomic_DNA"/>
</dbReference>
<sequence>MKLFTLASTIAAFSLLKQVDSATEYPCAGHTFPASYIHQVAQHAWTVDIQSRGGFPCSVSFVPQSSRYGPARQYPLLPSHEIWQSGSYNFVINSNRERSVIEVYEIVGADWNPCRGVST</sequence>
<dbReference type="AlphaFoldDB" id="A0A9W4D2D2"/>
<gene>
    <name evidence="2" type="ORF">BGTH12_LOCUS2030</name>
</gene>
<dbReference type="Proteomes" id="UP000683417">
    <property type="component" value="Unassembled WGS sequence"/>
</dbReference>
<keyword evidence="1" id="KW-0732">Signal</keyword>
<name>A0A9W4D2D2_BLUGR</name>
<evidence type="ECO:0000313" key="3">
    <source>
        <dbReference type="Proteomes" id="UP000683417"/>
    </source>
</evidence>
<feature type="signal peptide" evidence="1">
    <location>
        <begin position="1"/>
        <end position="21"/>
    </location>
</feature>
<evidence type="ECO:0000313" key="2">
    <source>
        <dbReference type="EMBL" id="CAD6500672.1"/>
    </source>
</evidence>
<protein>
    <submittedName>
        <fullName evidence="2">BgTH12-06380</fullName>
    </submittedName>
</protein>